<accession>A0A9P0ZME6</accession>
<dbReference type="GO" id="GO:0043240">
    <property type="term" value="C:Fanconi anaemia nuclear complex"/>
    <property type="evidence" value="ECO:0007669"/>
    <property type="project" value="InterPro"/>
</dbReference>
<dbReference type="PANTHER" id="PTHR13206:SF0">
    <property type="entry name" value="E3 UBIQUITIN-PROTEIN LIGASE FANCL"/>
    <property type="match status" value="1"/>
</dbReference>
<evidence type="ECO:0008006" key="6">
    <source>
        <dbReference type="Google" id="ProtNLM"/>
    </source>
</evidence>
<reference evidence="4" key="1">
    <citation type="submission" date="2022-07" db="EMBL/GenBank/DDBJ databases">
        <authorList>
            <person name="Macas J."/>
            <person name="Novak P."/>
            <person name="Neumann P."/>
        </authorList>
    </citation>
    <scope>NUCLEOTIDE SEQUENCE</scope>
</reference>
<dbReference type="Gene3D" id="3.10.110.20">
    <property type="entry name" value="RWD domain-like"/>
    <property type="match status" value="1"/>
</dbReference>
<dbReference type="SMART" id="SM01197">
    <property type="entry name" value="FANCL_C"/>
    <property type="match status" value="1"/>
</dbReference>
<comment type="caution">
    <text evidence="4">The sequence shown here is derived from an EMBL/GenBank/DDBJ whole genome shotgun (WGS) entry which is preliminary data.</text>
</comment>
<dbReference type="Gene3D" id="3.10.110.10">
    <property type="entry name" value="Ubiquitin Conjugating Enzyme"/>
    <property type="match status" value="1"/>
</dbReference>
<sequence length="291" mass="33139">MHTDQKKCQELAGSSSFYRKIYSEVEEIGWGNLVRLGEDLTSLSFRIIDKKGRTHMMGIELDKAYPKSPPSVLVDVPCVFNLQWSVNSKLNDVLDQFRQHLDKFQPFWSTVDEIDNSLQVSGPKQTSFATSYRQIDIGNGCYLILFIDPNDPNALPECRFIGPNSEVNVLVASWRTNCQRWTTDKLFVENLKSLLKIQLPRHSQEQKSDELPECGICYSQYLPVDDELGSDSGSGTDYKCQNNSCQKAFHSICLLDWLRSITTTKQSYDVLYGSCPYCSDPVRVKINFASK</sequence>
<dbReference type="GO" id="GO:0036297">
    <property type="term" value="P:interstrand cross-link repair"/>
    <property type="evidence" value="ECO:0007669"/>
    <property type="project" value="InterPro"/>
</dbReference>
<evidence type="ECO:0000313" key="4">
    <source>
        <dbReference type="EMBL" id="CAH9105429.1"/>
    </source>
</evidence>
<dbReference type="Pfam" id="PF18891">
    <property type="entry name" value="FANCL_d3"/>
    <property type="match status" value="1"/>
</dbReference>
<dbReference type="InterPro" id="IPR016135">
    <property type="entry name" value="UBQ-conjugating_enzyme/RWD"/>
</dbReference>
<feature type="domain" description="FANCL UBC-like" evidence="2">
    <location>
        <begin position="16"/>
        <end position="104"/>
    </location>
</feature>
<dbReference type="InterPro" id="IPR026850">
    <property type="entry name" value="FANCL_C"/>
</dbReference>
<dbReference type="InterPro" id="IPR044037">
    <property type="entry name" value="FANCL_d3"/>
</dbReference>
<dbReference type="EMBL" id="CAMAPE010000048">
    <property type="protein sequence ID" value="CAH9105429.1"/>
    <property type="molecule type" value="Genomic_DNA"/>
</dbReference>
<dbReference type="GO" id="GO:0006513">
    <property type="term" value="P:protein monoubiquitination"/>
    <property type="evidence" value="ECO:0007669"/>
    <property type="project" value="TreeGrafter"/>
</dbReference>
<dbReference type="Pfam" id="PF11793">
    <property type="entry name" value="FANCL_C"/>
    <property type="match status" value="1"/>
</dbReference>
<dbReference type="InterPro" id="IPR013083">
    <property type="entry name" value="Znf_RING/FYVE/PHD"/>
</dbReference>
<dbReference type="Pfam" id="PF18890">
    <property type="entry name" value="FANCL_d2"/>
    <property type="match status" value="1"/>
</dbReference>
<dbReference type="GO" id="GO:0061630">
    <property type="term" value="F:ubiquitin protein ligase activity"/>
    <property type="evidence" value="ECO:0007669"/>
    <property type="project" value="TreeGrafter"/>
</dbReference>
<feature type="domain" description="FANCL UBC-like" evidence="3">
    <location>
        <begin position="106"/>
        <end position="201"/>
    </location>
</feature>
<dbReference type="CDD" id="cd23831">
    <property type="entry name" value="DRWD-N_FANCL"/>
    <property type="match status" value="1"/>
</dbReference>
<evidence type="ECO:0000259" key="1">
    <source>
        <dbReference type="Pfam" id="PF11793"/>
    </source>
</evidence>
<dbReference type="InterPro" id="IPR043898">
    <property type="entry name" value="FANCL_d2"/>
</dbReference>
<dbReference type="InterPro" id="IPR026848">
    <property type="entry name" value="Fancl"/>
</dbReference>
<dbReference type="InterPro" id="IPR043003">
    <property type="entry name" value="FANCL_d3_sf"/>
</dbReference>
<protein>
    <recommendedName>
        <fullName evidence="6">E3 ubiquitin-protein ligase FANCL</fullName>
    </recommendedName>
</protein>
<organism evidence="4 5">
    <name type="scientific">Cuscuta europaea</name>
    <name type="common">European dodder</name>
    <dbReference type="NCBI Taxonomy" id="41803"/>
    <lineage>
        <taxon>Eukaryota</taxon>
        <taxon>Viridiplantae</taxon>
        <taxon>Streptophyta</taxon>
        <taxon>Embryophyta</taxon>
        <taxon>Tracheophyta</taxon>
        <taxon>Spermatophyta</taxon>
        <taxon>Magnoliopsida</taxon>
        <taxon>eudicotyledons</taxon>
        <taxon>Gunneridae</taxon>
        <taxon>Pentapetalae</taxon>
        <taxon>asterids</taxon>
        <taxon>lamiids</taxon>
        <taxon>Solanales</taxon>
        <taxon>Convolvulaceae</taxon>
        <taxon>Cuscuteae</taxon>
        <taxon>Cuscuta</taxon>
        <taxon>Cuscuta subgen. Cuscuta</taxon>
    </lineage>
</organism>
<dbReference type="CDD" id="cd23832">
    <property type="entry name" value="DRWD-C_FANCL"/>
    <property type="match status" value="1"/>
</dbReference>
<dbReference type="AlphaFoldDB" id="A0A9P0ZME6"/>
<gene>
    <name evidence="4" type="ORF">CEURO_LOCUS16892</name>
</gene>
<proteinExistence type="predicted"/>
<dbReference type="Gene3D" id="3.30.40.10">
    <property type="entry name" value="Zinc/RING finger domain, C3HC4 (zinc finger)"/>
    <property type="match status" value="1"/>
</dbReference>
<evidence type="ECO:0000259" key="3">
    <source>
        <dbReference type="Pfam" id="PF18891"/>
    </source>
</evidence>
<evidence type="ECO:0000259" key="2">
    <source>
        <dbReference type="Pfam" id="PF18890"/>
    </source>
</evidence>
<evidence type="ECO:0000313" key="5">
    <source>
        <dbReference type="Proteomes" id="UP001152484"/>
    </source>
</evidence>
<dbReference type="OrthoDB" id="10263265at2759"/>
<name>A0A9P0ZME6_CUSEU</name>
<dbReference type="Proteomes" id="UP001152484">
    <property type="component" value="Unassembled WGS sequence"/>
</dbReference>
<feature type="domain" description="FANCL C-terminal" evidence="1">
    <location>
        <begin position="213"/>
        <end position="286"/>
    </location>
</feature>
<keyword evidence="5" id="KW-1185">Reference proteome</keyword>
<dbReference type="PANTHER" id="PTHR13206">
    <property type="entry name" value="UBIQUITIN LIGASE PROTEIN PHF9 FANCONI ANEMIA GROUP L PROTEIN"/>
    <property type="match status" value="1"/>
</dbReference>
<dbReference type="SUPFAM" id="SSF57850">
    <property type="entry name" value="RING/U-box"/>
    <property type="match status" value="1"/>
</dbReference>